<evidence type="ECO:0000313" key="1">
    <source>
        <dbReference type="EMBL" id="KAJ1183454.1"/>
    </source>
</evidence>
<accession>A0AAV7U321</accession>
<dbReference type="AlphaFoldDB" id="A0AAV7U321"/>
<comment type="caution">
    <text evidence="1">The sequence shown here is derived from an EMBL/GenBank/DDBJ whole genome shotgun (WGS) entry which is preliminary data.</text>
</comment>
<organism evidence="1 2">
    <name type="scientific">Pleurodeles waltl</name>
    <name type="common">Iberian ribbed newt</name>
    <dbReference type="NCBI Taxonomy" id="8319"/>
    <lineage>
        <taxon>Eukaryota</taxon>
        <taxon>Metazoa</taxon>
        <taxon>Chordata</taxon>
        <taxon>Craniata</taxon>
        <taxon>Vertebrata</taxon>
        <taxon>Euteleostomi</taxon>
        <taxon>Amphibia</taxon>
        <taxon>Batrachia</taxon>
        <taxon>Caudata</taxon>
        <taxon>Salamandroidea</taxon>
        <taxon>Salamandridae</taxon>
        <taxon>Pleurodelinae</taxon>
        <taxon>Pleurodeles</taxon>
    </lineage>
</organism>
<protein>
    <submittedName>
        <fullName evidence="1">Uncharacterized protein</fullName>
    </submittedName>
</protein>
<dbReference type="EMBL" id="JANPWB010000005">
    <property type="protein sequence ID" value="KAJ1183454.1"/>
    <property type="molecule type" value="Genomic_DNA"/>
</dbReference>
<sequence>MEDHGSDANFYAEGNSSDSQIIFEAGIAEAVSLDGFFAAEPEPTLQLKVVVNANHHPKAVATQRSVSGAQLNDPWIGAA</sequence>
<proteinExistence type="predicted"/>
<gene>
    <name evidence="1" type="ORF">NDU88_000274</name>
</gene>
<reference evidence="1" key="1">
    <citation type="journal article" date="2022" name="bioRxiv">
        <title>Sequencing and chromosome-scale assembly of the giantPleurodeles waltlgenome.</title>
        <authorList>
            <person name="Brown T."/>
            <person name="Elewa A."/>
            <person name="Iarovenko S."/>
            <person name="Subramanian E."/>
            <person name="Araus A.J."/>
            <person name="Petzold A."/>
            <person name="Susuki M."/>
            <person name="Suzuki K.-i.T."/>
            <person name="Hayashi T."/>
            <person name="Toyoda A."/>
            <person name="Oliveira C."/>
            <person name="Osipova E."/>
            <person name="Leigh N.D."/>
            <person name="Simon A."/>
            <person name="Yun M.H."/>
        </authorList>
    </citation>
    <scope>NUCLEOTIDE SEQUENCE</scope>
    <source>
        <strain evidence="1">20211129_DDA</strain>
        <tissue evidence="1">Liver</tissue>
    </source>
</reference>
<dbReference type="Proteomes" id="UP001066276">
    <property type="component" value="Chromosome 3_1"/>
</dbReference>
<keyword evidence="2" id="KW-1185">Reference proteome</keyword>
<evidence type="ECO:0000313" key="2">
    <source>
        <dbReference type="Proteomes" id="UP001066276"/>
    </source>
</evidence>
<name>A0AAV7U321_PLEWA</name>